<organism evidence="1 2">
    <name type="scientific">Cinnamomum micranthum f. kanehirae</name>
    <dbReference type="NCBI Taxonomy" id="337451"/>
    <lineage>
        <taxon>Eukaryota</taxon>
        <taxon>Viridiplantae</taxon>
        <taxon>Streptophyta</taxon>
        <taxon>Embryophyta</taxon>
        <taxon>Tracheophyta</taxon>
        <taxon>Spermatophyta</taxon>
        <taxon>Magnoliopsida</taxon>
        <taxon>Magnoliidae</taxon>
        <taxon>Laurales</taxon>
        <taxon>Lauraceae</taxon>
        <taxon>Cinnamomum</taxon>
    </lineage>
</organism>
<reference evidence="1 2" key="1">
    <citation type="journal article" date="2019" name="Nat. Plants">
        <title>Stout camphor tree genome fills gaps in understanding of flowering plant genome evolution.</title>
        <authorList>
            <person name="Chaw S.M."/>
            <person name="Liu Y.C."/>
            <person name="Wu Y.W."/>
            <person name="Wang H.Y."/>
            <person name="Lin C.I."/>
            <person name="Wu C.S."/>
            <person name="Ke H.M."/>
            <person name="Chang L.Y."/>
            <person name="Hsu C.Y."/>
            <person name="Yang H.T."/>
            <person name="Sudianto E."/>
            <person name="Hsu M.H."/>
            <person name="Wu K.P."/>
            <person name="Wang L.N."/>
            <person name="Leebens-Mack J.H."/>
            <person name="Tsai I.J."/>
        </authorList>
    </citation>
    <scope>NUCLEOTIDE SEQUENCE [LARGE SCALE GENOMIC DNA]</scope>
    <source>
        <strain evidence="2">cv. Chaw 1501</strain>
        <tissue evidence="1">Young leaves</tissue>
    </source>
</reference>
<dbReference type="OrthoDB" id="1909848at2759"/>
<keyword evidence="2" id="KW-1185">Reference proteome</keyword>
<comment type="caution">
    <text evidence="1">The sequence shown here is derived from an EMBL/GenBank/DDBJ whole genome shotgun (WGS) entry which is preliminary data.</text>
</comment>
<dbReference type="EMBL" id="QPKB01000012">
    <property type="protein sequence ID" value="RWR96213.1"/>
    <property type="molecule type" value="Genomic_DNA"/>
</dbReference>
<dbReference type="InterPro" id="IPR003832">
    <property type="entry name" value="DUF212"/>
</dbReference>
<proteinExistence type="predicted"/>
<dbReference type="STRING" id="337451.A0A3S3NBP7"/>
<sequence>MLENTLLSSSAILPCPISRTFSSHWKRQKLFQSLQFKKRRSSFICMKFGVEEIAELAQNKAFVAVAVCTVIGQLSKPFSSALYGKGVNFRAVFQSGGMPSTHSAGVVAAATSLGLERGLSDSVFGMSVVFAAIVMYDAQGVRREVGYHAKILNKILLEAQQNSTLCPEEDGLINSKQETLSIRSKSLPSLFSLSEKPTTYMPNSIPASGGSDNVARRTNSLPSSLTVVGKEDLNKDYNNYIPLKEYVGHTEREVLVGAVLGFVVSLVIEMIL</sequence>
<dbReference type="AlphaFoldDB" id="A0A3S3NBP7"/>
<accession>A0A3S3NBP7</accession>
<dbReference type="PANTHER" id="PTHR31446">
    <property type="entry name" value="ACID PHOSPHATASE/VANADIUM-DEPENDENT HALOPEROXIDASE-RELATED PROTEIN"/>
    <property type="match status" value="1"/>
</dbReference>
<name>A0A3S3NBP7_9MAGN</name>
<dbReference type="Proteomes" id="UP000283530">
    <property type="component" value="Unassembled WGS sequence"/>
</dbReference>
<protein>
    <submittedName>
        <fullName evidence="1">Putative membrane protein YuiD</fullName>
    </submittedName>
</protein>
<evidence type="ECO:0000313" key="1">
    <source>
        <dbReference type="EMBL" id="RWR96213.1"/>
    </source>
</evidence>
<gene>
    <name evidence="1" type="ORF">CKAN_02558600</name>
</gene>
<dbReference type="Pfam" id="PF02681">
    <property type="entry name" value="DUF212"/>
    <property type="match status" value="1"/>
</dbReference>
<dbReference type="PANTHER" id="PTHR31446:SF2">
    <property type="entry name" value="ACID PHOSPHATASE_VANADIUM-DEPENDENT HALOPEROXIDASE-RELATED PROTEIN"/>
    <property type="match status" value="1"/>
</dbReference>
<evidence type="ECO:0000313" key="2">
    <source>
        <dbReference type="Proteomes" id="UP000283530"/>
    </source>
</evidence>